<keyword evidence="5" id="KW-1185">Reference proteome</keyword>
<protein>
    <submittedName>
        <fullName evidence="4">Choline/ethanolamine kinase</fullName>
    </submittedName>
</protein>
<reference evidence="4" key="2">
    <citation type="journal article" date="2023" name="IMA Fungus">
        <title>Comparative genomic study of the Penicillium genus elucidates a diverse pangenome and 15 lateral gene transfer events.</title>
        <authorList>
            <person name="Petersen C."/>
            <person name="Sorensen T."/>
            <person name="Nielsen M.R."/>
            <person name="Sondergaard T.E."/>
            <person name="Sorensen J.L."/>
            <person name="Fitzpatrick D.A."/>
            <person name="Frisvad J.C."/>
            <person name="Nielsen K.L."/>
        </authorList>
    </citation>
    <scope>NUCLEOTIDE SEQUENCE</scope>
    <source>
        <strain evidence="4">IBT 3081</strain>
    </source>
</reference>
<sequence length="670" mass="76452">MPSLDDHSCCNHREDQEHHARSEEDPQQGLFHQVYEWLHHEKVRRQNRKARKAESPSHATKQNESAAEDDALERPSSNTSENTFSLDKLEKILLQYATTRPASAMGLTHRQPVKRQSRHRLRGLRRGSASESELTDVDAAPPSVEAVLDNTKTLAYTGGAAVEEIADSSASVKQAKDAEAWVIFKSEIVRLVHTLQLKGWRRVPADLAGEIEVVRLSGALTNAVYVVEPPKNLPPPKTDSNSLVSRKPPPKLLLRIYGPQVDHLIDRENELQILRRLGKKNIGPRILGTFRNGRFEEYFEARPLTPKELRMPETAKQVAKRMRELHDGVELLEEEREGGPMIFKNWDKWVDRCEQVMTWLDKEIESPQNETKAALEPWRRRGYVCGVKWDVFRKAVEKYRQWLVASSGGNAEIKRQLVFAHNDTQYGNLLRMEPATESPLLLPANEHKQLIVIDFEYSSANTRGLEFANHFTEWCYNYHDEERSWACNNRTYPTPDQQYHFVSTYLTHRPSSASGAISPLASPTIRARTSAVIAPLDLDDVSDRPSSRLSQNEQSREAELEAEVQFLMQQTRMWRAMNSAQWVAWGIVQAKVPGMEEGIAEMLAARNGDDPKTPAEADVEEEDDGDFDYLAYAQDRVMFFWGDLLTLNLIKPEELPAPLLEHVKSRLVAY</sequence>
<dbReference type="GeneID" id="81465483"/>
<feature type="domain" description="Choline kinase N-terminal" evidence="3">
    <location>
        <begin position="132"/>
        <end position="207"/>
    </location>
</feature>
<evidence type="ECO:0000313" key="5">
    <source>
        <dbReference type="Proteomes" id="UP001147752"/>
    </source>
</evidence>
<gene>
    <name evidence="4" type="ORF">N7517_008570</name>
</gene>
<dbReference type="GO" id="GO:0006646">
    <property type="term" value="P:phosphatidylethanolamine biosynthetic process"/>
    <property type="evidence" value="ECO:0007669"/>
    <property type="project" value="TreeGrafter"/>
</dbReference>
<feature type="compositionally biased region" description="Basic residues" evidence="2">
    <location>
        <begin position="41"/>
        <end position="51"/>
    </location>
</feature>
<dbReference type="CDD" id="cd05157">
    <property type="entry name" value="ETNK_euk"/>
    <property type="match status" value="1"/>
</dbReference>
<comment type="caution">
    <text evidence="4">The sequence shown here is derived from an EMBL/GenBank/DDBJ whole genome shotgun (WGS) entry which is preliminary data.</text>
</comment>
<dbReference type="SUPFAM" id="SSF56112">
    <property type="entry name" value="Protein kinase-like (PK-like)"/>
    <property type="match status" value="1"/>
</dbReference>
<evidence type="ECO:0000256" key="2">
    <source>
        <dbReference type="SAM" id="MobiDB-lite"/>
    </source>
</evidence>
<dbReference type="GO" id="GO:0004305">
    <property type="term" value="F:ethanolamine kinase activity"/>
    <property type="evidence" value="ECO:0007669"/>
    <property type="project" value="TreeGrafter"/>
</dbReference>
<dbReference type="InterPro" id="IPR007521">
    <property type="entry name" value="Choline_kin_N"/>
</dbReference>
<keyword evidence="4" id="KW-0418">Kinase</keyword>
<dbReference type="Pfam" id="PF01633">
    <property type="entry name" value="Choline_kinase"/>
    <property type="match status" value="1"/>
</dbReference>
<dbReference type="PANTHER" id="PTHR22603">
    <property type="entry name" value="CHOLINE/ETHANOALAMINE KINASE"/>
    <property type="match status" value="1"/>
</dbReference>
<reference evidence="4" key="1">
    <citation type="submission" date="2022-12" db="EMBL/GenBank/DDBJ databases">
        <authorList>
            <person name="Petersen C."/>
        </authorList>
    </citation>
    <scope>NUCLEOTIDE SEQUENCE</scope>
    <source>
        <strain evidence="4">IBT 3081</strain>
    </source>
</reference>
<dbReference type="PANTHER" id="PTHR22603:SF93">
    <property type="entry name" value="RE24176P"/>
    <property type="match status" value="1"/>
</dbReference>
<feature type="compositionally biased region" description="Basic residues" evidence="2">
    <location>
        <begin position="111"/>
        <end position="125"/>
    </location>
</feature>
<feature type="compositionally biased region" description="Basic and acidic residues" evidence="2">
    <location>
        <begin position="1"/>
        <end position="24"/>
    </location>
</feature>
<proteinExistence type="inferred from homology"/>
<comment type="similarity">
    <text evidence="1">Belongs to the choline/ethanolamine kinase family.</text>
</comment>
<feature type="compositionally biased region" description="Polar residues" evidence="2">
    <location>
        <begin position="75"/>
        <end position="84"/>
    </location>
</feature>
<dbReference type="RefSeq" id="XP_056577151.1">
    <property type="nucleotide sequence ID" value="XM_056726300.1"/>
</dbReference>
<evidence type="ECO:0000256" key="1">
    <source>
        <dbReference type="ARBA" id="ARBA00038211"/>
    </source>
</evidence>
<dbReference type="Proteomes" id="UP001147752">
    <property type="component" value="Unassembled WGS sequence"/>
</dbReference>
<dbReference type="AlphaFoldDB" id="A0A9W9RUU9"/>
<keyword evidence="4" id="KW-0808">Transferase</keyword>
<dbReference type="Pfam" id="PF04428">
    <property type="entry name" value="Choline_kin_N"/>
    <property type="match status" value="1"/>
</dbReference>
<dbReference type="Gene3D" id="3.30.200.20">
    <property type="entry name" value="Phosphorylase Kinase, domain 1"/>
    <property type="match status" value="1"/>
</dbReference>
<dbReference type="InterPro" id="IPR011009">
    <property type="entry name" value="Kinase-like_dom_sf"/>
</dbReference>
<organism evidence="4 5">
    <name type="scientific">Penicillium concentricum</name>
    <dbReference type="NCBI Taxonomy" id="293559"/>
    <lineage>
        <taxon>Eukaryota</taxon>
        <taxon>Fungi</taxon>
        <taxon>Dikarya</taxon>
        <taxon>Ascomycota</taxon>
        <taxon>Pezizomycotina</taxon>
        <taxon>Eurotiomycetes</taxon>
        <taxon>Eurotiomycetidae</taxon>
        <taxon>Eurotiales</taxon>
        <taxon>Aspergillaceae</taxon>
        <taxon>Penicillium</taxon>
    </lineage>
</organism>
<dbReference type="OrthoDB" id="10267235at2759"/>
<name>A0A9W9RUU9_9EURO</name>
<dbReference type="GO" id="GO:0005737">
    <property type="term" value="C:cytoplasm"/>
    <property type="evidence" value="ECO:0007669"/>
    <property type="project" value="TreeGrafter"/>
</dbReference>
<evidence type="ECO:0000259" key="3">
    <source>
        <dbReference type="Pfam" id="PF04428"/>
    </source>
</evidence>
<dbReference type="Gene3D" id="3.90.1200.10">
    <property type="match status" value="1"/>
</dbReference>
<evidence type="ECO:0000313" key="4">
    <source>
        <dbReference type="EMBL" id="KAJ5365684.1"/>
    </source>
</evidence>
<feature type="region of interest" description="Disordered" evidence="2">
    <location>
        <begin position="105"/>
        <end position="138"/>
    </location>
</feature>
<feature type="region of interest" description="Disordered" evidence="2">
    <location>
        <begin position="1"/>
        <end position="84"/>
    </location>
</feature>
<accession>A0A9W9RUU9</accession>
<dbReference type="GO" id="GO:0004103">
    <property type="term" value="F:choline kinase activity"/>
    <property type="evidence" value="ECO:0007669"/>
    <property type="project" value="TreeGrafter"/>
</dbReference>
<dbReference type="EMBL" id="JAPZBT010000003">
    <property type="protein sequence ID" value="KAJ5365684.1"/>
    <property type="molecule type" value="Genomic_DNA"/>
</dbReference>